<name>I4ELI6_9BACT</name>
<dbReference type="Proteomes" id="UP000004221">
    <property type="component" value="Unassembled WGS sequence"/>
</dbReference>
<dbReference type="EMBL" id="CAGS01000461">
    <property type="protein sequence ID" value="CCF85548.1"/>
    <property type="molecule type" value="Genomic_DNA"/>
</dbReference>
<evidence type="ECO:0000313" key="3">
    <source>
        <dbReference type="EMBL" id="CCF85548.1"/>
    </source>
</evidence>
<feature type="domain" description="Teneurin-like YD-shell" evidence="2">
    <location>
        <begin position="8"/>
        <end position="109"/>
    </location>
</feature>
<keyword evidence="1" id="KW-0677">Repeat</keyword>
<reference evidence="3 4" key="1">
    <citation type="journal article" date="2012" name="ISME J.">
        <title>Nitrification expanded: discovery, physiology and genomics of a nitrite-oxidizing bacterium from the phylum Chloroflexi.</title>
        <authorList>
            <person name="Sorokin D.Y."/>
            <person name="Lucker S."/>
            <person name="Vejmelkova D."/>
            <person name="Kostrikina N.A."/>
            <person name="Kleerebezem R."/>
            <person name="Rijpstra W.I."/>
            <person name="Damste J.S."/>
            <person name="Le Paslier D."/>
            <person name="Muyzer G."/>
            <person name="Wagner M."/>
            <person name="van Loosdrecht M.C."/>
            <person name="Daims H."/>
        </authorList>
    </citation>
    <scope>NUCLEOTIDE SEQUENCE [LARGE SCALE GENOMIC DNA]</scope>
    <source>
        <strain evidence="4">none</strain>
    </source>
</reference>
<evidence type="ECO:0000259" key="2">
    <source>
        <dbReference type="Pfam" id="PF25023"/>
    </source>
</evidence>
<dbReference type="Pfam" id="PF25023">
    <property type="entry name" value="TEN_YD-shell"/>
    <property type="match status" value="1"/>
</dbReference>
<evidence type="ECO:0000313" key="4">
    <source>
        <dbReference type="Proteomes" id="UP000004221"/>
    </source>
</evidence>
<comment type="caution">
    <text evidence="3">The sequence shown here is derived from an EMBL/GenBank/DDBJ whole genome shotgun (WGS) entry which is preliminary data.</text>
</comment>
<keyword evidence="4" id="KW-1185">Reference proteome</keyword>
<protein>
    <recommendedName>
        <fullName evidence="2">Teneurin-like YD-shell domain-containing protein</fullName>
    </recommendedName>
</protein>
<dbReference type="PANTHER" id="PTHR32305">
    <property type="match status" value="1"/>
</dbReference>
<dbReference type="PANTHER" id="PTHR32305:SF15">
    <property type="entry name" value="PROTEIN RHSA-RELATED"/>
    <property type="match status" value="1"/>
</dbReference>
<proteinExistence type="predicted"/>
<dbReference type="InterPro" id="IPR022385">
    <property type="entry name" value="Rhs_assc_core"/>
</dbReference>
<organism evidence="3 4">
    <name type="scientific">Nitrolancea hollandica Lb</name>
    <dbReference type="NCBI Taxonomy" id="1129897"/>
    <lineage>
        <taxon>Bacteria</taxon>
        <taxon>Pseudomonadati</taxon>
        <taxon>Thermomicrobiota</taxon>
        <taxon>Thermomicrobia</taxon>
        <taxon>Sphaerobacterales</taxon>
        <taxon>Sphaerobacterineae</taxon>
        <taxon>Sphaerobacteraceae</taxon>
        <taxon>Nitrolancea</taxon>
    </lineage>
</organism>
<gene>
    <name evidence="3" type="ORF">NITHO_5130009</name>
</gene>
<evidence type="ECO:0000256" key="1">
    <source>
        <dbReference type="ARBA" id="ARBA00022737"/>
    </source>
</evidence>
<dbReference type="AlphaFoldDB" id="I4ELI6"/>
<dbReference type="Gene3D" id="2.180.10.10">
    <property type="entry name" value="RHS repeat-associated core"/>
    <property type="match status" value="1"/>
</dbReference>
<dbReference type="RefSeq" id="WP_008480532.1">
    <property type="nucleotide sequence ID" value="NZ_CAGS01000461.1"/>
</dbReference>
<sequence length="122" mass="13094">MSERTLSGTYYYLFDGPGSSVALTDSTGAVTNIYAYDPYGTVTSSSGSVTNPYRFGGAYGAYTDSSGLLKIGQRYYDSSLGRWIQQDLPGSPAMLEAPFPDPGSVYGYTDRNCPLQSAFPDC</sequence>
<dbReference type="InterPro" id="IPR050708">
    <property type="entry name" value="T6SS_VgrG/RHS"/>
</dbReference>
<dbReference type="NCBIfam" id="TIGR03696">
    <property type="entry name" value="Rhs_assc_core"/>
    <property type="match status" value="1"/>
</dbReference>
<dbReference type="InterPro" id="IPR056823">
    <property type="entry name" value="TEN-like_YD-shell"/>
</dbReference>
<accession>I4ELI6</accession>